<evidence type="ECO:0000259" key="1">
    <source>
        <dbReference type="Pfam" id="PF18978"/>
    </source>
</evidence>
<sequence length="191" mass="20355">MNDPTAWVAELCEASDGTCPSGLLEEVMADPRCDAFGPIHHFIVGAVLLTCYRNALGGADRDERLQADLEELRQRSAIVPGAACAYWGVCGAAASAGMAHAIIRGNEPLEKEGWSEGQSMVARILAEIAKTGAPRCCKRDSRIAVASATRAFNDLFGCDMQTLGVLPLCKTMPKNTVCLGSTCPYHPRRAS</sequence>
<dbReference type="AlphaFoldDB" id="A0A7S7MA91"/>
<dbReference type="EMBL" id="CP063767">
    <property type="protein sequence ID" value="QOY61629.1"/>
    <property type="molecule type" value="Genomic_DNA"/>
</dbReference>
<dbReference type="Pfam" id="PF18978">
    <property type="entry name" value="DUF5714"/>
    <property type="match status" value="1"/>
</dbReference>
<evidence type="ECO:0000313" key="3">
    <source>
        <dbReference type="Proteomes" id="UP000593735"/>
    </source>
</evidence>
<protein>
    <recommendedName>
        <fullName evidence="1">DUF5714 domain-containing protein</fullName>
    </recommendedName>
</protein>
<dbReference type="Proteomes" id="UP000593735">
    <property type="component" value="Chromosome"/>
</dbReference>
<reference evidence="2 3" key="1">
    <citation type="submission" date="2020-10" db="EMBL/GenBank/DDBJ databases">
        <title>Olsenella immobilis sp.nov., isolated from the mud in a fermentation cellar used for the production of Chinese strong-flavoured liquor.</title>
        <authorList>
            <person name="Lu L."/>
        </authorList>
    </citation>
    <scope>NUCLEOTIDE SEQUENCE [LARGE SCALE GENOMIC DNA]</scope>
    <source>
        <strain evidence="2 3">LZLJ-2</strain>
    </source>
</reference>
<gene>
    <name evidence="2" type="ORF">INP52_08415</name>
</gene>
<name>A0A7S7MA91_9ACTN</name>
<feature type="domain" description="DUF5714" evidence="1">
    <location>
        <begin position="9"/>
        <end position="186"/>
    </location>
</feature>
<proteinExistence type="predicted"/>
<dbReference type="KEGG" id="tio:INP52_08415"/>
<evidence type="ECO:0000313" key="2">
    <source>
        <dbReference type="EMBL" id="QOY61629.1"/>
    </source>
</evidence>
<organism evidence="2 3">
    <name type="scientific">Thermophilibacter immobilis</name>
    <dbReference type="NCBI Taxonomy" id="2779519"/>
    <lineage>
        <taxon>Bacteria</taxon>
        <taxon>Bacillati</taxon>
        <taxon>Actinomycetota</taxon>
        <taxon>Coriobacteriia</taxon>
        <taxon>Coriobacteriales</taxon>
        <taxon>Atopobiaceae</taxon>
        <taxon>Thermophilibacter</taxon>
    </lineage>
</organism>
<accession>A0A7S7MA91</accession>
<dbReference type="InterPro" id="IPR043768">
    <property type="entry name" value="DUF5714"/>
</dbReference>
<keyword evidence="3" id="KW-1185">Reference proteome</keyword>